<evidence type="ECO:0000256" key="8">
    <source>
        <dbReference type="ARBA" id="ARBA00022989"/>
    </source>
</evidence>
<sequence length="159" mass="16871">MTVKNSENRKHPARRDPEAGVTLIEMMVVLVIIAVVAAMVVPNVIGRPDEARVTVARTDLRTIAGALEIYRLDNRTYPSTAQGLAALVQRPTVPPEPVNWASGGYLSVMPQDPWGAPYVYQSPGQTGPFDLTTLGADGQPGGEGVNADITHGTVQANNG</sequence>
<dbReference type="GO" id="GO:0015628">
    <property type="term" value="P:protein secretion by the type II secretion system"/>
    <property type="evidence" value="ECO:0007669"/>
    <property type="project" value="InterPro"/>
</dbReference>
<reference evidence="12" key="1">
    <citation type="submission" date="2021-04" db="EMBL/GenBank/DDBJ databases">
        <title>Complete genome sequence for Sulfitobacter sp. strain JK7-1.</title>
        <authorList>
            <person name="Park S.-J."/>
        </authorList>
    </citation>
    <scope>NUCLEOTIDE SEQUENCE</scope>
    <source>
        <strain evidence="12">JK7-1</strain>
    </source>
</reference>
<dbReference type="NCBIfam" id="TIGR01710">
    <property type="entry name" value="typeII_sec_gspG"/>
    <property type="match status" value="1"/>
</dbReference>
<dbReference type="Pfam" id="PF07963">
    <property type="entry name" value="N_methyl"/>
    <property type="match status" value="1"/>
</dbReference>
<comment type="subcellular location">
    <subcellularLocation>
        <location evidence="1">Cell inner membrane</location>
        <topology evidence="1">Single-pass membrane protein</topology>
    </subcellularLocation>
</comment>
<evidence type="ECO:0000313" key="13">
    <source>
        <dbReference type="Proteomes" id="UP000683291"/>
    </source>
</evidence>
<keyword evidence="8 10" id="KW-1133">Transmembrane helix</keyword>
<keyword evidence="13" id="KW-1185">Reference proteome</keyword>
<name>A0A975JEC2_9RHOB</name>
<gene>
    <name evidence="12" type="primary">gspG</name>
    <name evidence="12" type="ORF">KDD17_01580</name>
</gene>
<dbReference type="Pfam" id="PF08334">
    <property type="entry name" value="T2SSG"/>
    <property type="match status" value="1"/>
</dbReference>
<evidence type="ECO:0000313" key="12">
    <source>
        <dbReference type="EMBL" id="QUJ76782.1"/>
    </source>
</evidence>
<evidence type="ECO:0000256" key="9">
    <source>
        <dbReference type="ARBA" id="ARBA00023136"/>
    </source>
</evidence>
<dbReference type="AlphaFoldDB" id="A0A975JEC2"/>
<dbReference type="PRINTS" id="PR00813">
    <property type="entry name" value="BCTERIALGSPG"/>
</dbReference>
<dbReference type="Proteomes" id="UP000683291">
    <property type="component" value="Chromosome 1"/>
</dbReference>
<feature type="domain" description="Type II secretion system protein GspG C-terminal" evidence="11">
    <location>
        <begin position="43"/>
        <end position="150"/>
    </location>
</feature>
<evidence type="ECO:0000256" key="2">
    <source>
        <dbReference type="ARBA" id="ARBA00009984"/>
    </source>
</evidence>
<comment type="similarity">
    <text evidence="2">Belongs to the GSP G family.</text>
</comment>
<accession>A0A975JEC2</accession>
<dbReference type="PROSITE" id="PS00409">
    <property type="entry name" value="PROKAR_NTER_METHYL"/>
    <property type="match status" value="1"/>
</dbReference>
<evidence type="ECO:0000259" key="11">
    <source>
        <dbReference type="Pfam" id="PF08334"/>
    </source>
</evidence>
<keyword evidence="9 10" id="KW-0472">Membrane</keyword>
<dbReference type="InterPro" id="IPR013545">
    <property type="entry name" value="T2SS_protein-GspG_C"/>
</dbReference>
<evidence type="ECO:0000256" key="3">
    <source>
        <dbReference type="ARBA" id="ARBA00020042"/>
    </source>
</evidence>
<dbReference type="InterPro" id="IPR045584">
    <property type="entry name" value="Pilin-like"/>
</dbReference>
<dbReference type="EMBL" id="CP073581">
    <property type="protein sequence ID" value="QUJ76782.1"/>
    <property type="molecule type" value="Genomic_DNA"/>
</dbReference>
<evidence type="ECO:0000256" key="4">
    <source>
        <dbReference type="ARBA" id="ARBA00022475"/>
    </source>
</evidence>
<dbReference type="KEGG" id="sual:KDD17_01580"/>
<evidence type="ECO:0000256" key="7">
    <source>
        <dbReference type="ARBA" id="ARBA00022692"/>
    </source>
</evidence>
<evidence type="ECO:0000256" key="1">
    <source>
        <dbReference type="ARBA" id="ARBA00004377"/>
    </source>
</evidence>
<evidence type="ECO:0000256" key="10">
    <source>
        <dbReference type="SAM" id="Phobius"/>
    </source>
</evidence>
<dbReference type="Gene3D" id="3.30.700.10">
    <property type="entry name" value="Glycoprotein, Type 4 Pilin"/>
    <property type="match status" value="1"/>
</dbReference>
<dbReference type="PANTHER" id="PTHR30093:SF44">
    <property type="entry name" value="TYPE II SECRETION SYSTEM CORE PROTEIN G"/>
    <property type="match status" value="1"/>
</dbReference>
<proteinExistence type="inferred from homology"/>
<dbReference type="InterPro" id="IPR000983">
    <property type="entry name" value="Bac_GSPG_pilin"/>
</dbReference>
<dbReference type="RefSeq" id="WP_212704979.1">
    <property type="nucleotide sequence ID" value="NZ_CP073581.1"/>
</dbReference>
<dbReference type="GO" id="GO:0015627">
    <property type="term" value="C:type II protein secretion system complex"/>
    <property type="evidence" value="ECO:0007669"/>
    <property type="project" value="InterPro"/>
</dbReference>
<protein>
    <recommendedName>
        <fullName evidence="3">Type II secretion system core protein G</fullName>
    </recommendedName>
</protein>
<keyword evidence="7 10" id="KW-0812">Transmembrane</keyword>
<dbReference type="InterPro" id="IPR010054">
    <property type="entry name" value="Type2_sec_GspG"/>
</dbReference>
<keyword evidence="4" id="KW-1003">Cell membrane</keyword>
<dbReference type="InterPro" id="IPR012902">
    <property type="entry name" value="N_methyl_site"/>
</dbReference>
<feature type="transmembrane region" description="Helical" evidence="10">
    <location>
        <begin position="21"/>
        <end position="41"/>
    </location>
</feature>
<evidence type="ECO:0000256" key="5">
    <source>
        <dbReference type="ARBA" id="ARBA00022481"/>
    </source>
</evidence>
<organism evidence="12 13">
    <name type="scientific">Sulfitobacter albidus</name>
    <dbReference type="NCBI Taxonomy" id="2829501"/>
    <lineage>
        <taxon>Bacteria</taxon>
        <taxon>Pseudomonadati</taxon>
        <taxon>Pseudomonadota</taxon>
        <taxon>Alphaproteobacteria</taxon>
        <taxon>Rhodobacterales</taxon>
        <taxon>Roseobacteraceae</taxon>
        <taxon>Sulfitobacter</taxon>
    </lineage>
</organism>
<dbReference type="SUPFAM" id="SSF54523">
    <property type="entry name" value="Pili subunits"/>
    <property type="match status" value="1"/>
</dbReference>
<evidence type="ECO:0000256" key="6">
    <source>
        <dbReference type="ARBA" id="ARBA00022519"/>
    </source>
</evidence>
<keyword evidence="6" id="KW-0997">Cell inner membrane</keyword>
<dbReference type="GO" id="GO:0005886">
    <property type="term" value="C:plasma membrane"/>
    <property type="evidence" value="ECO:0007669"/>
    <property type="project" value="UniProtKB-SubCell"/>
</dbReference>
<keyword evidence="5" id="KW-0488">Methylation</keyword>
<dbReference type="NCBIfam" id="TIGR02532">
    <property type="entry name" value="IV_pilin_GFxxxE"/>
    <property type="match status" value="1"/>
</dbReference>
<dbReference type="PANTHER" id="PTHR30093">
    <property type="entry name" value="GENERAL SECRETION PATHWAY PROTEIN G"/>
    <property type="match status" value="1"/>
</dbReference>